<dbReference type="InterPro" id="IPR038441">
    <property type="entry name" value="THAP_Znf_sf"/>
</dbReference>
<evidence type="ECO:0000313" key="10">
    <source>
        <dbReference type="Proteomes" id="UP000494040"/>
    </source>
</evidence>
<sequence>MVFCAVIGCSNNSQKTRGISYFRFPSLRNRGTSYNHPKCAKRLAMWIKALRRADLTMNKIQHERVCSNHFISGAPASFHDENNPDWVPTLNLGYTKVDGKFKRIVPEKEDVYESEDDDDGIEYDDEDEMEDEENEDEDFSNGQSKVMLGTTCIVDSCKNNLLKTRKKGLNISYYRFPVEEKLLLKWKDRCKLNSSNVLKSARICSEHFKDDDFHLSSFQGKRQLKPEAVPSLNLGGNKLSKTKLNNSVNRKKRIKGNSSNSEDEISQGSDYEEVIKVRIAPMDGESSSDESQPRKRSRKRKISSASDIKAIDVSDSSGEFYLGVDNDGKWMPSRPSKISAKKEKMSEIGSGRKRKVYDDRAEEDFDPLELEELNERVDDTPAIVMPPSLGSMLKEGKLVPDDKEAIIKMLEERILEHSRIVEDKNVTPFSSKSKKKVTTPFNKSALSISTDSGFEKNDKEEAITFSIPLSALEIEDNYSTKVSPEKSVDSLNRDNLKSPNADLLLENGSKPDTFESLKKKYDILLTQKIELQKENSELKQKLKACNEELKTKCQELQVSTVMHDNVVAKLTKIETCLSKMLTPNQIKLLLNDVKKVSWTPQEMLSAFTIRYLSKRCYYYLRQKLNYPLPGISSVQRWAAVMTKQHGGNLKEVEEAVYMISGDCDEEEEEVMFFPNATDDVVIEGSDEPNQNDGQELIEHTELLEEKGDNQQETESGNMETTTNFTDEQEQIEHDGELKEHVIYIKREENWEEANLVNENVIGEYSEDPECVTYQEERTDDDRTDGPLLKALLIGKLEDQQAGESGEQQDPLSAMQTVDTNENAEEFPHNVILVEAIDGVDPETIQWQVENAEEGGHYYITDENVLARFEEGDNIHVLTEEGVIENCKQDDPTNAETPTFSMTPENFEQGENNDRILHYLYRINEVSPLTTNNSADHSYAIATIDKYIRTKERHKNRRPAKRP</sequence>
<evidence type="ECO:0000256" key="2">
    <source>
        <dbReference type="ARBA" id="ARBA00022771"/>
    </source>
</evidence>
<evidence type="ECO:0000313" key="9">
    <source>
        <dbReference type="EnsemblMetazoa" id="XP_014256663.1"/>
    </source>
</evidence>
<evidence type="ECO:0000256" key="7">
    <source>
        <dbReference type="SAM" id="MobiDB-lite"/>
    </source>
</evidence>
<evidence type="ECO:0000256" key="5">
    <source>
        <dbReference type="PROSITE-ProRule" id="PRU00309"/>
    </source>
</evidence>
<dbReference type="EnsemblMetazoa" id="XM_014401177.2">
    <property type="protein sequence ID" value="XP_014256663.1"/>
    <property type="gene ID" value="LOC106670658"/>
</dbReference>
<keyword evidence="10" id="KW-1185">Reference proteome</keyword>
<dbReference type="Pfam" id="PF05485">
    <property type="entry name" value="THAP"/>
    <property type="match status" value="2"/>
</dbReference>
<reference evidence="9" key="1">
    <citation type="submission" date="2022-01" db="UniProtKB">
        <authorList>
            <consortium name="EnsemblMetazoa"/>
        </authorList>
    </citation>
    <scope>IDENTIFICATION</scope>
</reference>
<accession>A0A8I6S1Y6</accession>
<keyword evidence="2 5" id="KW-0863">Zinc-finger</keyword>
<dbReference type="InterPro" id="IPR026516">
    <property type="entry name" value="THAP1/10"/>
</dbReference>
<gene>
    <name evidence="9" type="primary">106670658</name>
</gene>
<dbReference type="Gene3D" id="6.20.210.20">
    <property type="entry name" value="THAP domain"/>
    <property type="match status" value="1"/>
</dbReference>
<evidence type="ECO:0000256" key="4">
    <source>
        <dbReference type="ARBA" id="ARBA00023125"/>
    </source>
</evidence>
<dbReference type="Proteomes" id="UP000494040">
    <property type="component" value="Unassembled WGS sequence"/>
</dbReference>
<organism evidence="9 10">
    <name type="scientific">Cimex lectularius</name>
    <name type="common">Bed bug</name>
    <name type="synonym">Acanthia lectularia</name>
    <dbReference type="NCBI Taxonomy" id="79782"/>
    <lineage>
        <taxon>Eukaryota</taxon>
        <taxon>Metazoa</taxon>
        <taxon>Ecdysozoa</taxon>
        <taxon>Arthropoda</taxon>
        <taxon>Hexapoda</taxon>
        <taxon>Insecta</taxon>
        <taxon>Pterygota</taxon>
        <taxon>Neoptera</taxon>
        <taxon>Paraneoptera</taxon>
        <taxon>Hemiptera</taxon>
        <taxon>Heteroptera</taxon>
        <taxon>Panheteroptera</taxon>
        <taxon>Cimicomorpha</taxon>
        <taxon>Cimicidae</taxon>
        <taxon>Cimex</taxon>
    </lineage>
</organism>
<dbReference type="OrthoDB" id="6160832at2759"/>
<dbReference type="AlphaFoldDB" id="A0A8I6S1Y6"/>
<feature type="region of interest" description="Disordered" evidence="7">
    <location>
        <begin position="110"/>
        <end position="141"/>
    </location>
</feature>
<dbReference type="PROSITE" id="PS50950">
    <property type="entry name" value="ZF_THAP"/>
    <property type="match status" value="2"/>
</dbReference>
<keyword evidence="3" id="KW-0862">Zinc</keyword>
<dbReference type="SMART" id="SM00980">
    <property type="entry name" value="THAP"/>
    <property type="match status" value="2"/>
</dbReference>
<feature type="region of interest" description="Disordered" evidence="7">
    <location>
        <begin position="227"/>
        <end position="306"/>
    </location>
</feature>
<dbReference type="PANTHER" id="PTHR46600:SF11">
    <property type="entry name" value="THAP DOMAIN-CONTAINING PROTEIN 10"/>
    <property type="match status" value="1"/>
</dbReference>
<name>A0A8I6S1Y6_CIMLE</name>
<feature type="domain" description="THAP-type" evidence="8">
    <location>
        <begin position="1"/>
        <end position="91"/>
    </location>
</feature>
<protein>
    <recommendedName>
        <fullName evidence="8">THAP-type domain-containing protein</fullName>
    </recommendedName>
</protein>
<dbReference type="GO" id="GO:0008270">
    <property type="term" value="F:zinc ion binding"/>
    <property type="evidence" value="ECO:0007669"/>
    <property type="project" value="UniProtKB-KW"/>
</dbReference>
<dbReference type="KEGG" id="clec:106670658"/>
<feature type="coiled-coil region" evidence="6">
    <location>
        <begin position="514"/>
        <end position="559"/>
    </location>
</feature>
<dbReference type="SMART" id="SM00692">
    <property type="entry name" value="DM3"/>
    <property type="match status" value="2"/>
</dbReference>
<keyword evidence="6" id="KW-0175">Coiled coil</keyword>
<dbReference type="SUPFAM" id="SSF57716">
    <property type="entry name" value="Glucocorticoid receptor-like (DNA-binding domain)"/>
    <property type="match status" value="2"/>
</dbReference>
<feature type="region of interest" description="Disordered" evidence="7">
    <location>
        <begin position="332"/>
        <end position="354"/>
    </location>
</feature>
<evidence type="ECO:0000256" key="1">
    <source>
        <dbReference type="ARBA" id="ARBA00022723"/>
    </source>
</evidence>
<dbReference type="InterPro" id="IPR006612">
    <property type="entry name" value="THAP_Znf"/>
</dbReference>
<dbReference type="GO" id="GO:0043565">
    <property type="term" value="F:sequence-specific DNA binding"/>
    <property type="evidence" value="ECO:0007669"/>
    <property type="project" value="InterPro"/>
</dbReference>
<feature type="compositionally biased region" description="Acidic residues" evidence="7">
    <location>
        <begin position="112"/>
        <end position="139"/>
    </location>
</feature>
<evidence type="ECO:0000256" key="3">
    <source>
        <dbReference type="ARBA" id="ARBA00022833"/>
    </source>
</evidence>
<evidence type="ECO:0000256" key="6">
    <source>
        <dbReference type="SAM" id="Coils"/>
    </source>
</evidence>
<dbReference type="PANTHER" id="PTHR46600">
    <property type="entry name" value="THAP DOMAIN-CONTAINING"/>
    <property type="match status" value="1"/>
</dbReference>
<proteinExistence type="predicted"/>
<evidence type="ECO:0000259" key="8">
    <source>
        <dbReference type="PROSITE" id="PS50950"/>
    </source>
</evidence>
<feature type="domain" description="THAP-type" evidence="8">
    <location>
        <begin position="147"/>
        <end position="233"/>
    </location>
</feature>
<keyword evidence="4 5" id="KW-0238">DNA-binding</keyword>
<keyword evidence="1" id="KW-0479">Metal-binding</keyword>